<evidence type="ECO:0000256" key="7">
    <source>
        <dbReference type="SAM" id="Coils"/>
    </source>
</evidence>
<dbReference type="OrthoDB" id="2420415at2759"/>
<dbReference type="Pfam" id="PF00443">
    <property type="entry name" value="UCH"/>
    <property type="match status" value="1"/>
</dbReference>
<dbReference type="PROSITE" id="PS00973">
    <property type="entry name" value="USP_2"/>
    <property type="match status" value="1"/>
</dbReference>
<dbReference type="GO" id="GO:0070628">
    <property type="term" value="F:proteasome binding"/>
    <property type="evidence" value="ECO:0007669"/>
    <property type="project" value="TreeGrafter"/>
</dbReference>
<dbReference type="CDD" id="cd02666">
    <property type="entry name" value="Peptidase_C19J"/>
    <property type="match status" value="1"/>
</dbReference>
<keyword evidence="5" id="KW-0378">Hydrolase</keyword>
<dbReference type="PROSITE" id="PS50235">
    <property type="entry name" value="USP_3"/>
    <property type="match status" value="1"/>
</dbReference>
<dbReference type="RefSeq" id="XP_056487013.1">
    <property type="nucleotide sequence ID" value="XM_056631462.1"/>
</dbReference>
<dbReference type="SUPFAM" id="SSF54001">
    <property type="entry name" value="Cysteine proteinases"/>
    <property type="match status" value="1"/>
</dbReference>
<dbReference type="Pfam" id="PF13446">
    <property type="entry name" value="RPT"/>
    <property type="match status" value="4"/>
</dbReference>
<reference evidence="10" key="1">
    <citation type="submission" date="2022-12" db="EMBL/GenBank/DDBJ databases">
        <authorList>
            <person name="Petersen C."/>
        </authorList>
    </citation>
    <scope>NUCLEOTIDE SEQUENCE</scope>
    <source>
        <strain evidence="10">IBT 29677</strain>
    </source>
</reference>
<evidence type="ECO:0000256" key="8">
    <source>
        <dbReference type="SAM" id="MobiDB-lite"/>
    </source>
</evidence>
<feature type="domain" description="USP" evidence="9">
    <location>
        <begin position="623"/>
        <end position="1183"/>
    </location>
</feature>
<dbReference type="GO" id="GO:0016579">
    <property type="term" value="P:protein deubiquitination"/>
    <property type="evidence" value="ECO:0007669"/>
    <property type="project" value="InterPro"/>
</dbReference>
<keyword evidence="3" id="KW-0645">Protease</keyword>
<organism evidence="10 11">
    <name type="scientific">Penicillium cosmopolitanum</name>
    <dbReference type="NCBI Taxonomy" id="1131564"/>
    <lineage>
        <taxon>Eukaryota</taxon>
        <taxon>Fungi</taxon>
        <taxon>Dikarya</taxon>
        <taxon>Ascomycota</taxon>
        <taxon>Pezizomycotina</taxon>
        <taxon>Eurotiomycetes</taxon>
        <taxon>Eurotiomycetidae</taxon>
        <taxon>Eurotiales</taxon>
        <taxon>Aspergillaceae</taxon>
        <taxon>Penicillium</taxon>
    </lineage>
</organism>
<gene>
    <name evidence="10" type="ORF">N7509_006825</name>
</gene>
<accession>A0A9W9VY64</accession>
<evidence type="ECO:0000256" key="5">
    <source>
        <dbReference type="ARBA" id="ARBA00022801"/>
    </source>
</evidence>
<proteinExistence type="predicted"/>
<evidence type="ECO:0000256" key="4">
    <source>
        <dbReference type="ARBA" id="ARBA00022786"/>
    </source>
</evidence>
<keyword evidence="7" id="KW-0175">Coiled coil</keyword>
<dbReference type="PANTHER" id="PTHR43982">
    <property type="entry name" value="UBIQUITIN CARBOXYL-TERMINAL HYDROLASE"/>
    <property type="match status" value="1"/>
</dbReference>
<reference evidence="10" key="2">
    <citation type="journal article" date="2023" name="IMA Fungus">
        <title>Comparative genomic study of the Penicillium genus elucidates a diverse pangenome and 15 lateral gene transfer events.</title>
        <authorList>
            <person name="Petersen C."/>
            <person name="Sorensen T."/>
            <person name="Nielsen M.R."/>
            <person name="Sondergaard T.E."/>
            <person name="Sorensen J.L."/>
            <person name="Fitzpatrick D.A."/>
            <person name="Frisvad J.C."/>
            <person name="Nielsen K.L."/>
        </authorList>
    </citation>
    <scope>NUCLEOTIDE SEQUENCE</scope>
    <source>
        <strain evidence="10">IBT 29677</strain>
    </source>
</reference>
<dbReference type="FunFam" id="3.90.70.10:FF:000122">
    <property type="entry name" value="Ubiquitin carboxyl-terminal hydrolase 2"/>
    <property type="match status" value="1"/>
</dbReference>
<comment type="catalytic activity">
    <reaction evidence="1">
        <text>Thiol-dependent hydrolysis of ester, thioester, amide, peptide and isopeptide bonds formed by the C-terminal Gly of ubiquitin (a 76-residue protein attached to proteins as an intracellular targeting signal).</text>
        <dbReference type="EC" id="3.4.19.12"/>
    </reaction>
</comment>
<protein>
    <recommendedName>
        <fullName evidence="2">ubiquitinyl hydrolase 1</fullName>
        <ecNumber evidence="2">3.4.19.12</ecNumber>
    </recommendedName>
</protein>
<dbReference type="GO" id="GO:0061136">
    <property type="term" value="P:regulation of proteasomal protein catabolic process"/>
    <property type="evidence" value="ECO:0007669"/>
    <property type="project" value="TreeGrafter"/>
</dbReference>
<dbReference type="InterPro" id="IPR038765">
    <property type="entry name" value="Papain-like_cys_pep_sf"/>
</dbReference>
<evidence type="ECO:0000256" key="3">
    <source>
        <dbReference type="ARBA" id="ARBA00022670"/>
    </source>
</evidence>
<dbReference type="EMBL" id="JAPZBU010000008">
    <property type="protein sequence ID" value="KAJ5391335.1"/>
    <property type="molecule type" value="Genomic_DNA"/>
</dbReference>
<keyword evidence="6" id="KW-0788">Thiol protease</keyword>
<feature type="coiled-coil region" evidence="7">
    <location>
        <begin position="1073"/>
        <end position="1104"/>
    </location>
</feature>
<feature type="region of interest" description="Disordered" evidence="8">
    <location>
        <begin position="827"/>
        <end position="848"/>
    </location>
</feature>
<dbReference type="GO" id="GO:0043161">
    <property type="term" value="P:proteasome-mediated ubiquitin-dependent protein catabolic process"/>
    <property type="evidence" value="ECO:0007669"/>
    <property type="project" value="InterPro"/>
</dbReference>
<evidence type="ECO:0000313" key="11">
    <source>
        <dbReference type="Proteomes" id="UP001147747"/>
    </source>
</evidence>
<dbReference type="AlphaFoldDB" id="A0A9W9VY64"/>
<evidence type="ECO:0000313" key="10">
    <source>
        <dbReference type="EMBL" id="KAJ5391335.1"/>
    </source>
</evidence>
<evidence type="ECO:0000256" key="2">
    <source>
        <dbReference type="ARBA" id="ARBA00012759"/>
    </source>
</evidence>
<feature type="region of interest" description="Disordered" evidence="8">
    <location>
        <begin position="764"/>
        <end position="815"/>
    </location>
</feature>
<dbReference type="Proteomes" id="UP001147747">
    <property type="component" value="Unassembled WGS sequence"/>
</dbReference>
<dbReference type="PANTHER" id="PTHR43982:SF6">
    <property type="entry name" value="UBIQUITIN CARBOXYL-TERMINAL HYDROLASE 2-RELATED"/>
    <property type="match status" value="1"/>
</dbReference>
<evidence type="ECO:0000259" key="9">
    <source>
        <dbReference type="PROSITE" id="PS50235"/>
    </source>
</evidence>
<evidence type="ECO:0000256" key="1">
    <source>
        <dbReference type="ARBA" id="ARBA00000707"/>
    </source>
</evidence>
<keyword evidence="4" id="KW-0833">Ubl conjugation pathway</keyword>
<dbReference type="InterPro" id="IPR028889">
    <property type="entry name" value="USP"/>
</dbReference>
<dbReference type="GeneID" id="81370442"/>
<dbReference type="InterPro" id="IPR044635">
    <property type="entry name" value="UBP14-like"/>
</dbReference>
<dbReference type="InterPro" id="IPR018200">
    <property type="entry name" value="USP_CS"/>
</dbReference>
<dbReference type="InterPro" id="IPR025305">
    <property type="entry name" value="UCH_repeat_domain"/>
</dbReference>
<dbReference type="Gene3D" id="3.90.70.10">
    <property type="entry name" value="Cysteine proteinases"/>
    <property type="match status" value="2"/>
</dbReference>
<comment type="caution">
    <text evidence="10">The sequence shown here is derived from an EMBL/GenBank/DDBJ whole genome shotgun (WGS) entry which is preliminary data.</text>
</comment>
<dbReference type="EC" id="3.4.19.12" evidence="2"/>
<dbReference type="GO" id="GO:0004843">
    <property type="term" value="F:cysteine-type deubiquitinase activity"/>
    <property type="evidence" value="ECO:0007669"/>
    <property type="project" value="UniProtKB-EC"/>
</dbReference>
<name>A0A9W9VY64_9EURO</name>
<dbReference type="PROSITE" id="PS00972">
    <property type="entry name" value="USP_1"/>
    <property type="match status" value="1"/>
</dbReference>
<feature type="region of interest" description="Disordered" evidence="8">
    <location>
        <begin position="1199"/>
        <end position="1233"/>
    </location>
</feature>
<dbReference type="InterPro" id="IPR001394">
    <property type="entry name" value="Peptidase_C19_UCH"/>
</dbReference>
<sequence>MLTCRFYLHTGKLAPRLAEDIQLYDPEHPPNTGLNLLSETPPVYSDKTDKRYEFISPDACKHNYVTKSNQTFLAQTDQQRRPGTSSKVSAMCSKCRCHLQLVVNHNNTGSSFTRSQKGDHIHHLVYKSGRQRGSTSVEEMTTSGQVAETYHFQCSHLSCSAMVSLRIMSPLLNTNFVQTLTDVDAVRKRADEAIAANPDRLEGMTGPLPITVLDNLRIYLNNSLHNKELNKDISAINKRFILAFGLKGAPCREVLEFLGFTYLENGAWQPPKPEPGLTKPYQDALSIFLDDAIHELQALIHNRPNSEKRAVQIQLPPTSSNDILHALEAADYPKSLHASTFDMPPAPFYEDLGAVEDMDASLIVEAYNRQISVDPSRSSLYLGSLKAIGTLRRGQDWEIIDHAAQVAYAEGKYTNDDVIEAYKYFGLWHDDPNITEDTIIGKFYAFLSSTSHETEARQQLWRIGNSRGSERIKAASEDRVSTVEQAQVFLGVDDKTPDDFIITMYTAKVNDNPSCKDTADRAVKLIAESRKSIGLNHFLNTGETVSGEMGIGDAYRLLQIPDRTADEEAVMAAYTICIDDSPDQAELYNRALSVIAKEMDSQLLKGMAGISSDVSQNLAEWPVGLQNIGNTCYLNSLLQFYFSVRPFRDMVLDIERHQMDLNDIPGLANKKVGSRKVTGKEVQRSLTFLGELRTLFQNMITSSQSCVAPTRELARLTLISPGNEEAIRRRSTISKPQALGEIGGAPILGPLGPPQPIVEMKSEHLVSSGADQQMPTKGGSDADSEATLVSESNNPAPPAHSAVEENEQTNSENALSEAEGYVKIEAGDPASSTPEHPSRPPPVPPRPVVEVDRQKQLLEEVEIGAQQDVTEVINNVLFQSQCAIRPLSVASDGEQVDQIKDLFYGESRSYISTQAGTRSKEERWCDIKVDVAHGSRDIYSALDGAFDAQKISVENSVAEQFGSITRLPPILQIQVQRVQFDPVKKSSFKSTNHLGLLETIYMDRYMDTQKPEIVNKRRQGWELKKALKTCEERKLELMRKQETDGQDLAQLLRGTRDVLRDLPWEEEGNVDANESLSNEVDQLAEAAEAELQSLDTEIETIQTQISNQFAEYRYLPYRLYAVFVHRGSVSFGHYWIYIYGFNRDIWRKYNDEYVTEVQNLDEIFKNNDPANPPTPYFLVYINDKMRDRLVDPVCRDLAEPMPDVQNSDSNLAGAVQPTEAPPQDDVPMDQSTD</sequence>
<evidence type="ECO:0000256" key="6">
    <source>
        <dbReference type="ARBA" id="ARBA00022807"/>
    </source>
</evidence>
<keyword evidence="11" id="KW-1185">Reference proteome</keyword>